<keyword evidence="1" id="KW-1133">Transmembrane helix</keyword>
<feature type="transmembrane region" description="Helical" evidence="1">
    <location>
        <begin position="20"/>
        <end position="38"/>
    </location>
</feature>
<gene>
    <name evidence="2" type="ORF">BD626DRAFT_626798</name>
</gene>
<keyword evidence="1" id="KW-0812">Transmembrane</keyword>
<evidence type="ECO:0000313" key="2">
    <source>
        <dbReference type="EMBL" id="TRM68506.1"/>
    </source>
</evidence>
<accession>A0A550CUN5</accession>
<keyword evidence="1" id="KW-0472">Membrane</keyword>
<organism evidence="2 3">
    <name type="scientific">Schizophyllum amplum</name>
    <dbReference type="NCBI Taxonomy" id="97359"/>
    <lineage>
        <taxon>Eukaryota</taxon>
        <taxon>Fungi</taxon>
        <taxon>Dikarya</taxon>
        <taxon>Basidiomycota</taxon>
        <taxon>Agaricomycotina</taxon>
        <taxon>Agaricomycetes</taxon>
        <taxon>Agaricomycetidae</taxon>
        <taxon>Agaricales</taxon>
        <taxon>Schizophyllaceae</taxon>
        <taxon>Schizophyllum</taxon>
    </lineage>
</organism>
<keyword evidence="3" id="KW-1185">Reference proteome</keyword>
<proteinExistence type="predicted"/>
<reference evidence="2 3" key="1">
    <citation type="journal article" date="2019" name="New Phytol.">
        <title>Comparative genomics reveals unique wood-decay strategies and fruiting body development in the Schizophyllaceae.</title>
        <authorList>
            <person name="Almasi E."/>
            <person name="Sahu N."/>
            <person name="Krizsan K."/>
            <person name="Balint B."/>
            <person name="Kovacs G.M."/>
            <person name="Kiss B."/>
            <person name="Cseklye J."/>
            <person name="Drula E."/>
            <person name="Henrissat B."/>
            <person name="Nagy I."/>
            <person name="Chovatia M."/>
            <person name="Adam C."/>
            <person name="LaButti K."/>
            <person name="Lipzen A."/>
            <person name="Riley R."/>
            <person name="Grigoriev I.V."/>
            <person name="Nagy L.G."/>
        </authorList>
    </citation>
    <scope>NUCLEOTIDE SEQUENCE [LARGE SCALE GENOMIC DNA]</scope>
    <source>
        <strain evidence="2 3">NL-1724</strain>
    </source>
</reference>
<protein>
    <submittedName>
        <fullName evidence="2">Uncharacterized protein</fullName>
    </submittedName>
</protein>
<evidence type="ECO:0000313" key="3">
    <source>
        <dbReference type="Proteomes" id="UP000320762"/>
    </source>
</evidence>
<name>A0A550CUN5_9AGAR</name>
<comment type="caution">
    <text evidence="2">The sequence shown here is derived from an EMBL/GenBank/DDBJ whole genome shotgun (WGS) entry which is preliminary data.</text>
</comment>
<dbReference type="EMBL" id="VDMD01000002">
    <property type="protein sequence ID" value="TRM68506.1"/>
    <property type="molecule type" value="Genomic_DNA"/>
</dbReference>
<dbReference type="AlphaFoldDB" id="A0A550CUN5"/>
<evidence type="ECO:0000256" key="1">
    <source>
        <dbReference type="SAM" id="Phobius"/>
    </source>
</evidence>
<sequence length="86" mass="9694">MSWRHSHLSPSLSIFSHLFHLIHTLSSLPLYVMICLWARSELVALASLNVDGPLTTKPSRDCIVDAQRSLVTDDTKLVGTLHRCRQ</sequence>
<dbReference type="Proteomes" id="UP000320762">
    <property type="component" value="Unassembled WGS sequence"/>
</dbReference>